<proteinExistence type="predicted"/>
<gene>
    <name evidence="1" type="ORF">Wenmar_02708</name>
</gene>
<reference evidence="1 2" key="1">
    <citation type="submission" date="2013-01" db="EMBL/GenBank/DDBJ databases">
        <authorList>
            <person name="Fiebig A."/>
            <person name="Goeker M."/>
            <person name="Klenk H.-P.P."/>
        </authorList>
    </citation>
    <scope>NUCLEOTIDE SEQUENCE [LARGE SCALE GENOMIC DNA]</scope>
    <source>
        <strain evidence="1 2">DSM 24838</strain>
    </source>
</reference>
<comment type="caution">
    <text evidence="1">The sequence shown here is derived from an EMBL/GenBank/DDBJ whole genome shotgun (WGS) entry which is preliminary data.</text>
</comment>
<dbReference type="STRING" id="1123501.Wenmar_02708"/>
<dbReference type="EMBL" id="AONG01000012">
    <property type="protein sequence ID" value="KIQ68975.1"/>
    <property type="molecule type" value="Genomic_DNA"/>
</dbReference>
<organism evidence="1 2">
    <name type="scientific">Wenxinia marina DSM 24838</name>
    <dbReference type="NCBI Taxonomy" id="1123501"/>
    <lineage>
        <taxon>Bacteria</taxon>
        <taxon>Pseudomonadati</taxon>
        <taxon>Pseudomonadota</taxon>
        <taxon>Alphaproteobacteria</taxon>
        <taxon>Rhodobacterales</taxon>
        <taxon>Roseobacteraceae</taxon>
        <taxon>Wenxinia</taxon>
    </lineage>
</organism>
<protein>
    <submittedName>
        <fullName evidence="1">Uncharacterized protein</fullName>
    </submittedName>
</protein>
<dbReference type="Proteomes" id="UP000035100">
    <property type="component" value="Unassembled WGS sequence"/>
</dbReference>
<sequence>MSRSANAIFVLALWVCLLTLWLSSRANNSLT</sequence>
<evidence type="ECO:0000313" key="1">
    <source>
        <dbReference type="EMBL" id="KIQ68975.1"/>
    </source>
</evidence>
<keyword evidence="2" id="KW-1185">Reference proteome</keyword>
<accession>A0A0D0NKY8</accession>
<name>A0A0D0NKY8_9RHOB</name>
<dbReference type="AlphaFoldDB" id="A0A0D0NKY8"/>
<evidence type="ECO:0000313" key="2">
    <source>
        <dbReference type="Proteomes" id="UP000035100"/>
    </source>
</evidence>